<evidence type="ECO:0008006" key="7">
    <source>
        <dbReference type="Google" id="ProtNLM"/>
    </source>
</evidence>
<keyword evidence="2" id="KW-0677">Repeat</keyword>
<protein>
    <recommendedName>
        <fullName evidence="7">Pentatricopeptide repeat protein</fullName>
    </recommendedName>
</protein>
<reference evidence="5 6" key="1">
    <citation type="submission" date="2018-07" db="EMBL/GenBank/DDBJ databases">
        <title>Section-level genome sequencing of Aspergillus section Nigri to investigate inter- and intra-species variation.</title>
        <authorList>
            <consortium name="DOE Joint Genome Institute"/>
            <person name="Vesth T.C."/>
            <person name="Nybo J.L."/>
            <person name="Theobald S."/>
            <person name="Frisvad J.C."/>
            <person name="Larsen T.O."/>
            <person name="Nielsen K.F."/>
            <person name="Hoof J.B."/>
            <person name="Brandl J."/>
            <person name="Salamov A."/>
            <person name="Riley R."/>
            <person name="Gladden J.M."/>
            <person name="Phatale P."/>
            <person name="Nielsen M.T."/>
            <person name="Lyhne E.K."/>
            <person name="Kogle M.E."/>
            <person name="Strasser K."/>
            <person name="McDonnell E."/>
            <person name="Barry K."/>
            <person name="Clum A."/>
            <person name="Chen C."/>
            <person name="Nolan M."/>
            <person name="Sandor L."/>
            <person name="Kuo A."/>
            <person name="Lipzen A."/>
            <person name="Hainaut M."/>
            <person name="Drula E."/>
            <person name="Tsang A."/>
            <person name="Magnuson J.K."/>
            <person name="Henrissat B."/>
            <person name="Wiebenga A."/>
            <person name="Simmons B.A."/>
            <person name="Makela M.R."/>
            <person name="De vries R.P."/>
            <person name="Grigoriev I.V."/>
            <person name="Mortensen U.H."/>
            <person name="Baker S.E."/>
            <person name="Andersen M.R."/>
        </authorList>
    </citation>
    <scope>NUCLEOTIDE SEQUENCE [LARGE SCALE GENOMIC DNA]</scope>
    <source>
        <strain evidence="5 6">ATCC 13496</strain>
    </source>
</reference>
<evidence type="ECO:0000256" key="1">
    <source>
        <dbReference type="ARBA" id="ARBA00006192"/>
    </source>
</evidence>
<dbReference type="Gene3D" id="1.25.40.10">
    <property type="entry name" value="Tetratricopeptide repeat domain"/>
    <property type="match status" value="2"/>
</dbReference>
<accession>A0A370CBW1</accession>
<name>A0A370CBW1_ASPNG</name>
<evidence type="ECO:0000256" key="2">
    <source>
        <dbReference type="ARBA" id="ARBA00022737"/>
    </source>
</evidence>
<dbReference type="VEuPathDB" id="FungiDB:M747DRAFT_329052"/>
<dbReference type="PANTHER" id="PTHR47447">
    <property type="entry name" value="OS03G0856100 PROTEIN"/>
    <property type="match status" value="1"/>
</dbReference>
<dbReference type="Proteomes" id="UP000253845">
    <property type="component" value="Unassembled WGS sequence"/>
</dbReference>
<evidence type="ECO:0000256" key="3">
    <source>
        <dbReference type="ARBA" id="ARBA00044493"/>
    </source>
</evidence>
<comment type="similarity">
    <text evidence="1">Belongs to the CCM1 family.</text>
</comment>
<dbReference type="AlphaFoldDB" id="A0A370CBW1"/>
<sequence length="832" mass="94975">MIFRHIGAGAKSGGGGKDYWPQQSCFPSFPGPNPRCDCSGNLQSRYELNELPQHRLRFGRRREGHYDTRSFVDNAPRSNTSSQLDVLTNGLRPSSVYCTVNPEMKPQRLFHTTTFGRSAGNRVFHNQPSITKREFSLLSPGAGSRNATLLSIINKHTTLSVVQKRNLRTPPTLASFSDVKPLLTLRFGKETKALDLAIRSGSYMCSGDDIRKWRFAQRELFQAKYEEREVQEELVPYPLDSKDKELLEAIQTDSLGAFREAWNGLTPMEMEIHWGRLSLWLLRNSPELALEFLLVTCQASVKPVFAMIADCLIYLDTLHSGEMQRWRKNSHNYQSVIRICLDPMQWPVSYVPQKGVRFYIKKADRSAVYEAWNLVETRKHRLKGETYLGFMGRFTEFKDVDNALLALRRAGRQFWRLHQSPMEIAVSRHCSKLLVLDSVVDGPDGRNFRILPELLSMGVQPDRDMMNVVLSNAFKTGDPQLGLDVLRHMKAQGFQLDSYTYLTLLSDAVARQDRERMTHLMEELESQPELKKNPYIASKLFHSHFVFNVKHLDGATDRREIFYSLLRMYCELHDITPLKELSIVPRQYDLPTTGEKTPPSVIALYLVIATWLRCQAHVGSVERVYTRFRELVLQGHKDVAPLAATDHTYNEFMLAYRNNPHGLRPAVRVVEDMLQSATEVGAKTGNSESTFTQTQPTVLTWTLLLSAFIYNNQPLAAEKVREMMAKHGVVYSMTTWNVIISGFASQQNASAIAQSIKDLEDQGLSIDAYTMKGLRYLRDPEQLWIAVEQLDLKSASHLRRDAFNPNPESPHLDEAETEQLLDRGLQRLKANA</sequence>
<dbReference type="InterPro" id="IPR002885">
    <property type="entry name" value="PPR_rpt"/>
</dbReference>
<organism evidence="5 6">
    <name type="scientific">Aspergillus niger ATCC 13496</name>
    <dbReference type="NCBI Taxonomy" id="1353008"/>
    <lineage>
        <taxon>Eukaryota</taxon>
        <taxon>Fungi</taxon>
        <taxon>Dikarya</taxon>
        <taxon>Ascomycota</taxon>
        <taxon>Pezizomycotina</taxon>
        <taxon>Eurotiomycetes</taxon>
        <taxon>Eurotiomycetidae</taxon>
        <taxon>Eurotiales</taxon>
        <taxon>Aspergillaceae</taxon>
        <taxon>Aspergillus</taxon>
        <taxon>Aspergillus subgen. Circumdati</taxon>
    </lineage>
</organism>
<dbReference type="Pfam" id="PF13812">
    <property type="entry name" value="PPR_3"/>
    <property type="match status" value="2"/>
</dbReference>
<dbReference type="EMBL" id="KZ851904">
    <property type="protein sequence ID" value="RDH23493.1"/>
    <property type="molecule type" value="Genomic_DNA"/>
</dbReference>
<comment type="function">
    <text evidence="3">Regulates mitochondrial small subunit maturation by controlling 15S rRNA 5'-end processing. Localizes to the 5' precursor of the 15S rRNA in a position that is subsequently occupied by mS47 in the mature yeast mtSSU. Uses structure and sequence-specific RNA recognition, binding to a single-stranded region of the precursor and specifically recognizing bases -6 to -1. The exchange of Ccm1 for mS47 is coupled to the irreversible removal of precursor rRNA that is accompanied by conformational changes of the mitoribosomal proteins uS5m and mS26. These conformational changes signal completion of 5'-end rRNA processing through protection of the mature 5'-end of the 15S rRNA and stabilization of mS47. The removal of the 5' precursor together with the dissociation of Ccm1 may be catalyzed by the 5'-3' exoribonuclease Pet127. Involved in the specific removal of group I introns in mitochondrial encoded transcripts.</text>
</comment>
<dbReference type="PANTHER" id="PTHR47447:SF17">
    <property type="entry name" value="OS12G0638900 PROTEIN"/>
    <property type="match status" value="1"/>
</dbReference>
<evidence type="ECO:0000313" key="5">
    <source>
        <dbReference type="EMBL" id="RDH23493.1"/>
    </source>
</evidence>
<proteinExistence type="inferred from homology"/>
<evidence type="ECO:0000313" key="6">
    <source>
        <dbReference type="Proteomes" id="UP000253845"/>
    </source>
</evidence>
<dbReference type="InterPro" id="IPR011990">
    <property type="entry name" value="TPR-like_helical_dom_sf"/>
</dbReference>
<gene>
    <name evidence="5" type="ORF">M747DRAFT_329052</name>
</gene>
<comment type="subunit">
    <text evidence="4">Binds to mitochondrial small subunit 15S rRNA.</text>
</comment>
<evidence type="ECO:0000256" key="4">
    <source>
        <dbReference type="ARBA" id="ARBA00044511"/>
    </source>
</evidence>